<reference evidence="2 3" key="1">
    <citation type="submission" date="2019-10" db="EMBL/GenBank/DDBJ databases">
        <title>Whole genome shotgun sequence of Streptomyces angustmyceticus NBRC 3934.</title>
        <authorList>
            <person name="Hosoyama A."/>
            <person name="Ichikawa N."/>
            <person name="Kimura A."/>
            <person name="Kitahashi Y."/>
            <person name="Komaki H."/>
            <person name="Uohara A."/>
        </authorList>
    </citation>
    <scope>NUCLEOTIDE SEQUENCE [LARGE SCALE GENOMIC DNA]</scope>
    <source>
        <strain evidence="2 3">NBRC 3934</strain>
    </source>
</reference>
<name>A0A5J4LLS0_9ACTN</name>
<feature type="compositionally biased region" description="Polar residues" evidence="1">
    <location>
        <begin position="54"/>
        <end position="70"/>
    </location>
</feature>
<feature type="region of interest" description="Disordered" evidence="1">
    <location>
        <begin position="46"/>
        <end position="70"/>
    </location>
</feature>
<dbReference type="AlphaFoldDB" id="A0A5J4LLS0"/>
<protein>
    <submittedName>
        <fullName evidence="2">Uncharacterized protein</fullName>
    </submittedName>
</protein>
<dbReference type="EMBL" id="BLAG01000014">
    <property type="protein sequence ID" value="GES32530.1"/>
    <property type="molecule type" value="Genomic_DNA"/>
</dbReference>
<evidence type="ECO:0000313" key="3">
    <source>
        <dbReference type="Proteomes" id="UP000325598"/>
    </source>
</evidence>
<accession>A0A5J4LLS0</accession>
<evidence type="ECO:0000313" key="2">
    <source>
        <dbReference type="EMBL" id="GES32530.1"/>
    </source>
</evidence>
<keyword evidence="3" id="KW-1185">Reference proteome</keyword>
<proteinExistence type="predicted"/>
<comment type="caution">
    <text evidence="2">The sequence shown here is derived from an EMBL/GenBank/DDBJ whole genome shotgun (WGS) entry which is preliminary data.</text>
</comment>
<evidence type="ECO:0000256" key="1">
    <source>
        <dbReference type="SAM" id="MobiDB-lite"/>
    </source>
</evidence>
<gene>
    <name evidence="2" type="ORF">San01_50170</name>
</gene>
<organism evidence="2 3">
    <name type="scientific">Streptomyces angustmyceticus</name>
    <dbReference type="NCBI Taxonomy" id="285578"/>
    <lineage>
        <taxon>Bacteria</taxon>
        <taxon>Bacillati</taxon>
        <taxon>Actinomycetota</taxon>
        <taxon>Actinomycetes</taxon>
        <taxon>Kitasatosporales</taxon>
        <taxon>Streptomycetaceae</taxon>
        <taxon>Streptomyces</taxon>
    </lineage>
</organism>
<sequence>MAHGARTASRQRYEHQVGAGRCRSTNASLTQRSCTTYETYETYAASTTSVTSERTASVQISNSTAYSAMS</sequence>
<dbReference type="Proteomes" id="UP000325598">
    <property type="component" value="Unassembled WGS sequence"/>
</dbReference>